<protein>
    <submittedName>
        <fullName evidence="6">Aminotransferase</fullName>
    </submittedName>
</protein>
<dbReference type="Gene3D" id="3.90.1150.10">
    <property type="entry name" value="Aspartate Aminotransferase, domain 1"/>
    <property type="match status" value="1"/>
</dbReference>
<evidence type="ECO:0000313" key="6">
    <source>
        <dbReference type="EMBL" id="MFC3231249.1"/>
    </source>
</evidence>
<keyword evidence="4" id="KW-0663">Pyridoxal phosphate</keyword>
<comment type="caution">
    <text evidence="6">The sequence shown here is derived from an EMBL/GenBank/DDBJ whole genome shotgun (WGS) entry which is preliminary data.</text>
</comment>
<dbReference type="InterPro" id="IPR015421">
    <property type="entry name" value="PyrdxlP-dep_Trfase_major"/>
</dbReference>
<dbReference type="InterPro" id="IPR015424">
    <property type="entry name" value="PyrdxlP-dep_Trfase"/>
</dbReference>
<evidence type="ECO:0000256" key="3">
    <source>
        <dbReference type="ARBA" id="ARBA00022679"/>
    </source>
</evidence>
<dbReference type="RefSeq" id="WP_379906714.1">
    <property type="nucleotide sequence ID" value="NZ_JBHRTR010000054.1"/>
</dbReference>
<dbReference type="Pfam" id="PF00155">
    <property type="entry name" value="Aminotran_1_2"/>
    <property type="match status" value="1"/>
</dbReference>
<dbReference type="InterPro" id="IPR051326">
    <property type="entry name" value="Kynurenine-oxoglutarate_AT"/>
</dbReference>
<organism evidence="6 7">
    <name type="scientific">Marinibaculum pumilum</name>
    <dbReference type="NCBI Taxonomy" id="1766165"/>
    <lineage>
        <taxon>Bacteria</taxon>
        <taxon>Pseudomonadati</taxon>
        <taxon>Pseudomonadota</taxon>
        <taxon>Alphaproteobacteria</taxon>
        <taxon>Rhodospirillales</taxon>
        <taxon>Rhodospirillaceae</taxon>
        <taxon>Marinibaculum</taxon>
    </lineage>
</organism>
<sequence>MRAVNPIYDRMGTTIFQAMNDLARQHDAINLGQGFPDDNGPQDLRQAAADALMNGWNQYPPMTGIPEVRQALARHEKRFYGLDLDWTAETLITSGATEALICAILSLIDTGDEVVMFQPMYDAYVPMVQRAGGVPRIVTLRPPQWTLNRDDLARAFGPKTKAVILNNPLNPTGKVFSPAELALIAEFVEASDAYVISDEVYEHLVYDGLRHVPFNTLPGMFERTVKISSAGKMFSLTGWKIGLITGQADLLAPVIKAHQFLTFTTPPNLQAAVAVGLDKEDGYFDGLAQRMQAGRDHLVAGFRRMGIATHDCAGTYFVNIDIGSTGFNGDDVAFCRHLTEEARVTAIPVSAFCHETPITDTARFCFCKSTATLDAALDRMERHFR</sequence>
<dbReference type="SUPFAM" id="SSF53383">
    <property type="entry name" value="PLP-dependent transferases"/>
    <property type="match status" value="1"/>
</dbReference>
<dbReference type="PANTHER" id="PTHR43807">
    <property type="entry name" value="FI04487P"/>
    <property type="match status" value="1"/>
</dbReference>
<comment type="cofactor">
    <cofactor evidence="1">
        <name>pyridoxal 5'-phosphate</name>
        <dbReference type="ChEBI" id="CHEBI:597326"/>
    </cofactor>
</comment>
<evidence type="ECO:0000259" key="5">
    <source>
        <dbReference type="Pfam" id="PF00155"/>
    </source>
</evidence>
<dbReference type="EMBL" id="JBHRTR010000054">
    <property type="protein sequence ID" value="MFC3231249.1"/>
    <property type="molecule type" value="Genomic_DNA"/>
</dbReference>
<keyword evidence="3" id="KW-0808">Transferase</keyword>
<evidence type="ECO:0000313" key="7">
    <source>
        <dbReference type="Proteomes" id="UP001595528"/>
    </source>
</evidence>
<keyword evidence="7" id="KW-1185">Reference proteome</keyword>
<dbReference type="InterPro" id="IPR004839">
    <property type="entry name" value="Aminotransferase_I/II_large"/>
</dbReference>
<dbReference type="GO" id="GO:0008483">
    <property type="term" value="F:transaminase activity"/>
    <property type="evidence" value="ECO:0007669"/>
    <property type="project" value="UniProtKB-KW"/>
</dbReference>
<dbReference type="NCBIfam" id="NF006488">
    <property type="entry name" value="PRK08912.1"/>
    <property type="match status" value="1"/>
</dbReference>
<feature type="domain" description="Aminotransferase class I/classII large" evidence="5">
    <location>
        <begin position="27"/>
        <end position="379"/>
    </location>
</feature>
<evidence type="ECO:0000256" key="2">
    <source>
        <dbReference type="ARBA" id="ARBA00022576"/>
    </source>
</evidence>
<dbReference type="Proteomes" id="UP001595528">
    <property type="component" value="Unassembled WGS sequence"/>
</dbReference>
<reference evidence="7" key="1">
    <citation type="journal article" date="2019" name="Int. J. Syst. Evol. Microbiol.">
        <title>The Global Catalogue of Microorganisms (GCM) 10K type strain sequencing project: providing services to taxonomists for standard genome sequencing and annotation.</title>
        <authorList>
            <consortium name="The Broad Institute Genomics Platform"/>
            <consortium name="The Broad Institute Genome Sequencing Center for Infectious Disease"/>
            <person name="Wu L."/>
            <person name="Ma J."/>
        </authorList>
    </citation>
    <scope>NUCLEOTIDE SEQUENCE [LARGE SCALE GENOMIC DNA]</scope>
    <source>
        <strain evidence="7">KCTC 42964</strain>
    </source>
</reference>
<evidence type="ECO:0000256" key="4">
    <source>
        <dbReference type="ARBA" id="ARBA00022898"/>
    </source>
</evidence>
<gene>
    <name evidence="6" type="ORF">ACFOGJ_28635</name>
</gene>
<dbReference type="PANTHER" id="PTHR43807:SF20">
    <property type="entry name" value="FI04487P"/>
    <property type="match status" value="1"/>
</dbReference>
<accession>A0ABV7L9U6</accession>
<dbReference type="InterPro" id="IPR015422">
    <property type="entry name" value="PyrdxlP-dep_Trfase_small"/>
</dbReference>
<keyword evidence="2 6" id="KW-0032">Aminotransferase</keyword>
<dbReference type="Gene3D" id="3.40.640.10">
    <property type="entry name" value="Type I PLP-dependent aspartate aminotransferase-like (Major domain)"/>
    <property type="match status" value="1"/>
</dbReference>
<dbReference type="CDD" id="cd00609">
    <property type="entry name" value="AAT_like"/>
    <property type="match status" value="1"/>
</dbReference>
<proteinExistence type="predicted"/>
<evidence type="ECO:0000256" key="1">
    <source>
        <dbReference type="ARBA" id="ARBA00001933"/>
    </source>
</evidence>
<name>A0ABV7L9U6_9PROT</name>